<reference evidence="3 4" key="1">
    <citation type="submission" date="2020-04" db="EMBL/GenBank/DDBJ databases">
        <title>Description of novel Gluconacetobacter.</title>
        <authorList>
            <person name="Sombolestani A."/>
        </authorList>
    </citation>
    <scope>NUCLEOTIDE SEQUENCE [LARGE SCALE GENOMIC DNA]</scope>
    <source>
        <strain evidence="3 4">LMG 7603</strain>
    </source>
</reference>
<dbReference type="GO" id="GO:0016757">
    <property type="term" value="F:glycosyltransferase activity"/>
    <property type="evidence" value="ECO:0007669"/>
    <property type="project" value="InterPro"/>
</dbReference>
<dbReference type="InterPro" id="IPR001296">
    <property type="entry name" value="Glyco_trans_1"/>
</dbReference>
<protein>
    <submittedName>
        <fullName evidence="3">Glycosyltransferase</fullName>
    </submittedName>
</protein>
<proteinExistence type="predicted"/>
<dbReference type="PANTHER" id="PTHR12526:SF630">
    <property type="entry name" value="GLYCOSYLTRANSFERASE"/>
    <property type="match status" value="1"/>
</dbReference>
<organism evidence="3 4">
    <name type="scientific">Gluconacetobacter diazotrophicus</name>
    <name type="common">Acetobacter diazotrophicus</name>
    <dbReference type="NCBI Taxonomy" id="33996"/>
    <lineage>
        <taxon>Bacteria</taxon>
        <taxon>Pseudomonadati</taxon>
        <taxon>Pseudomonadota</taxon>
        <taxon>Alphaproteobacteria</taxon>
        <taxon>Acetobacterales</taxon>
        <taxon>Acetobacteraceae</taxon>
        <taxon>Gluconacetobacter</taxon>
    </lineage>
</organism>
<dbReference type="Pfam" id="PF12000">
    <property type="entry name" value="Glyco_trans_4_3"/>
    <property type="match status" value="1"/>
</dbReference>
<gene>
    <name evidence="3" type="ORF">HLH33_08615</name>
</gene>
<dbReference type="RefSeq" id="WP_012554644.1">
    <property type="nucleotide sequence ID" value="NZ_JABEQG010000013.1"/>
</dbReference>
<dbReference type="PANTHER" id="PTHR12526">
    <property type="entry name" value="GLYCOSYLTRANSFERASE"/>
    <property type="match status" value="1"/>
</dbReference>
<feature type="domain" description="Glycosyl transferase family 4" evidence="2">
    <location>
        <begin position="26"/>
        <end position="194"/>
    </location>
</feature>
<dbReference type="Gene3D" id="3.40.50.2000">
    <property type="entry name" value="Glycogen Phosphorylase B"/>
    <property type="match status" value="2"/>
</dbReference>
<dbReference type="AlphaFoldDB" id="A0A7W4FEM6"/>
<feature type="domain" description="Glycosyl transferase family 1" evidence="1">
    <location>
        <begin position="214"/>
        <end position="385"/>
    </location>
</feature>
<evidence type="ECO:0000259" key="1">
    <source>
        <dbReference type="Pfam" id="PF00534"/>
    </source>
</evidence>
<dbReference type="EMBL" id="JABEQG010000013">
    <property type="protein sequence ID" value="MBB2156371.1"/>
    <property type="molecule type" value="Genomic_DNA"/>
</dbReference>
<evidence type="ECO:0000313" key="3">
    <source>
        <dbReference type="EMBL" id="MBB2156371.1"/>
    </source>
</evidence>
<dbReference type="InterPro" id="IPR022623">
    <property type="entry name" value="Glyco_trans_4"/>
</dbReference>
<keyword evidence="3" id="KW-0808">Transferase</keyword>
<dbReference type="SUPFAM" id="SSF53756">
    <property type="entry name" value="UDP-Glycosyltransferase/glycogen phosphorylase"/>
    <property type="match status" value="1"/>
</dbReference>
<accession>A0A7W4FEM6</accession>
<sequence length="425" mass="47348">MRYLFVHQHFPGQYLHLLRHLRQDPGNEIVFISEPNDNHLPGVRRVAYRPPRGGAPGVHPAVRDFDLAMLRAESVARAAASLRDLGYRPDIVIGHHGWGELLNMGDVFPGVPVLGYFEFFYHADALDVGFDPEFPSPRGSLPVIRARNAINLQALAGGGDGTVQGQTPTRFQWMTYPAWARGGIEILPEGVDLAACSPDPAAFRRTLRIGEIAIAPRDRLVTYVARDLEPYRGFHVFMRALPRILAARPDVRVVLVGGDGVSYGARLPAGSWRARMLAELTGRIDLDRVHFPGKVEYDVFRALLRRSDAHVYLTYPFVASWSLREAMAMGCAIVGSDTAPVREFLSDGRTGRLVPFLDPDGIAAGVLEVLEDRALATRLRRAARRQAERTLDMGEYMARYRDLIDRMVRQGRRGRASLRIAARSA</sequence>
<dbReference type="Pfam" id="PF00534">
    <property type="entry name" value="Glycos_transf_1"/>
    <property type="match status" value="1"/>
</dbReference>
<evidence type="ECO:0000313" key="4">
    <source>
        <dbReference type="Proteomes" id="UP000550787"/>
    </source>
</evidence>
<dbReference type="CDD" id="cd03818">
    <property type="entry name" value="GT4_ExpC-like"/>
    <property type="match status" value="1"/>
</dbReference>
<dbReference type="Proteomes" id="UP000550787">
    <property type="component" value="Unassembled WGS sequence"/>
</dbReference>
<name>A0A7W4FEM6_GLUDI</name>
<comment type="caution">
    <text evidence="3">The sequence shown here is derived from an EMBL/GenBank/DDBJ whole genome shotgun (WGS) entry which is preliminary data.</text>
</comment>
<evidence type="ECO:0000259" key="2">
    <source>
        <dbReference type="Pfam" id="PF12000"/>
    </source>
</evidence>